<dbReference type="InterPro" id="IPR000210">
    <property type="entry name" value="BTB/POZ_dom"/>
</dbReference>
<dbReference type="OrthoDB" id="10249567at2759"/>
<dbReference type="Gene3D" id="3.30.710.10">
    <property type="entry name" value="Potassium Channel Kv1.1, Chain A"/>
    <property type="match status" value="1"/>
</dbReference>
<comment type="caution">
    <text evidence="2">The sequence shown here is derived from an EMBL/GenBank/DDBJ whole genome shotgun (WGS) entry which is preliminary data.</text>
</comment>
<organism evidence="2 3">
    <name type="scientific">Folsomia candida</name>
    <name type="common">Springtail</name>
    <dbReference type="NCBI Taxonomy" id="158441"/>
    <lineage>
        <taxon>Eukaryota</taxon>
        <taxon>Metazoa</taxon>
        <taxon>Ecdysozoa</taxon>
        <taxon>Arthropoda</taxon>
        <taxon>Hexapoda</taxon>
        <taxon>Collembola</taxon>
        <taxon>Entomobryomorpha</taxon>
        <taxon>Isotomoidea</taxon>
        <taxon>Isotomidae</taxon>
        <taxon>Proisotominae</taxon>
        <taxon>Folsomia</taxon>
    </lineage>
</organism>
<feature type="domain" description="BTB" evidence="1">
    <location>
        <begin position="221"/>
        <end position="289"/>
    </location>
</feature>
<accession>A0A226F8L1</accession>
<evidence type="ECO:0000259" key="1">
    <source>
        <dbReference type="PROSITE" id="PS50097"/>
    </source>
</evidence>
<dbReference type="SMART" id="SM00225">
    <property type="entry name" value="BTB"/>
    <property type="match status" value="1"/>
</dbReference>
<dbReference type="InterPro" id="IPR011333">
    <property type="entry name" value="SKP1/BTB/POZ_sf"/>
</dbReference>
<dbReference type="PANTHER" id="PTHR46672:SF8">
    <property type="entry name" value="BTB DOMAIN-CONTAINING PROTEIN"/>
    <property type="match status" value="1"/>
</dbReference>
<keyword evidence="3" id="KW-1185">Reference proteome</keyword>
<dbReference type="InterPro" id="IPR044714">
    <property type="entry name" value="AtSIBP1-like"/>
</dbReference>
<dbReference type="Pfam" id="PF00651">
    <property type="entry name" value="BTB"/>
    <property type="match status" value="1"/>
</dbReference>
<dbReference type="PANTHER" id="PTHR46672">
    <property type="entry name" value="OS08G0495500 PROTEIN-RELATED"/>
    <property type="match status" value="1"/>
</dbReference>
<dbReference type="PROSITE" id="PS50097">
    <property type="entry name" value="BTB"/>
    <property type="match status" value="1"/>
</dbReference>
<gene>
    <name evidence="2" type="ORF">Fcan01_00779</name>
</gene>
<dbReference type="EMBL" id="LNIX01000001">
    <property type="protein sequence ID" value="OXA65186.1"/>
    <property type="molecule type" value="Genomic_DNA"/>
</dbReference>
<sequence length="372" mass="42178">MATSSQSCSRQSGVKCPSCEEEVATEEVHELVWSISRNEILYAEEPSDQQTAYLSFTIGQTMDAISRWKFFILMDDETDAIDLFFRLEEYPGFEGLVGVEVSLDKLSRSPEKWEFKLARHTFTSADVKNAAPTKCVFYEYRLSEYSTWVKKGTKSYTLNKIAEKSGDEDLMQVRIRFKLFDTKGIANLRKQSDLLVMPERVAWGEIHKKGMFAMLQEGAASTITLRAKNGKEFVVNKAILAAHSPVFAAMFSTDMKEKKDGVVAIDDIGEGGLKMFLLYLFTGEVDNNWGDHYDEVINAADKYGVTLLKETCDKLLPRLVTWENCVELLHVARLYTLSTAIERIEKFMRSDPKKLVEIAMGSEAGKMSRSNF</sequence>
<dbReference type="STRING" id="158441.A0A226F8L1"/>
<evidence type="ECO:0000313" key="2">
    <source>
        <dbReference type="EMBL" id="OXA65186.1"/>
    </source>
</evidence>
<evidence type="ECO:0000313" key="3">
    <source>
        <dbReference type="Proteomes" id="UP000198287"/>
    </source>
</evidence>
<proteinExistence type="predicted"/>
<name>A0A226F8L1_FOLCA</name>
<protein>
    <submittedName>
        <fullName evidence="2">Speckle-type POZ protein</fullName>
    </submittedName>
</protein>
<dbReference type="Proteomes" id="UP000198287">
    <property type="component" value="Unassembled WGS sequence"/>
</dbReference>
<dbReference type="SUPFAM" id="SSF54695">
    <property type="entry name" value="POZ domain"/>
    <property type="match status" value="1"/>
</dbReference>
<dbReference type="AlphaFoldDB" id="A0A226F8L1"/>
<reference evidence="2 3" key="1">
    <citation type="submission" date="2015-12" db="EMBL/GenBank/DDBJ databases">
        <title>The genome of Folsomia candida.</title>
        <authorList>
            <person name="Faddeeva A."/>
            <person name="Derks M.F."/>
            <person name="Anvar Y."/>
            <person name="Smit S."/>
            <person name="Van Straalen N."/>
            <person name="Roelofs D."/>
        </authorList>
    </citation>
    <scope>NUCLEOTIDE SEQUENCE [LARGE SCALE GENOMIC DNA]</scope>
    <source>
        <strain evidence="2 3">VU population</strain>
        <tissue evidence="2">Whole body</tissue>
    </source>
</reference>